<name>A0A4U1BY03_9SPHI</name>
<feature type="transmembrane region" description="Helical" evidence="1">
    <location>
        <begin position="122"/>
        <end position="139"/>
    </location>
</feature>
<keyword evidence="3" id="KW-1185">Reference proteome</keyword>
<keyword evidence="1" id="KW-1133">Transmembrane helix</keyword>
<comment type="caution">
    <text evidence="2">The sequence shown here is derived from an EMBL/GenBank/DDBJ whole genome shotgun (WGS) entry which is preliminary data.</text>
</comment>
<dbReference type="EMBL" id="SWBP01000005">
    <property type="protein sequence ID" value="TKB96269.1"/>
    <property type="molecule type" value="Genomic_DNA"/>
</dbReference>
<reference evidence="2 3" key="1">
    <citation type="submission" date="2019-04" db="EMBL/GenBank/DDBJ databases">
        <title>Pedobacter sp. AR-3-17 sp. nov., isolated from Arctic soil.</title>
        <authorList>
            <person name="Dahal R.H."/>
            <person name="Kim D.-U."/>
        </authorList>
    </citation>
    <scope>NUCLEOTIDE SEQUENCE [LARGE SCALE GENOMIC DNA]</scope>
    <source>
        <strain evidence="2 3">AR-3-17</strain>
    </source>
</reference>
<sequence length="191" mass="21697">MNYLLTTILLLIGTFAFGQDRIILQKKNNPNKHKILNDKTEYIIKTVNASYKSTIATYTDSTLTVTTFGKTGKDTIYKYNQGLKEINKLRPLYARNTIVIPFKEIQYIKKDLFNNRKWLEPFGYIGLGAGLGLVLLPVVAIDKGAAGVKEWVTFELILLAVSVPPIFIGTRKVTYNLKDKWVIMIQNSPQH</sequence>
<keyword evidence="1" id="KW-0812">Transmembrane</keyword>
<protein>
    <submittedName>
        <fullName evidence="2">Uncharacterized protein</fullName>
    </submittedName>
</protein>
<evidence type="ECO:0000313" key="2">
    <source>
        <dbReference type="EMBL" id="TKB96269.1"/>
    </source>
</evidence>
<gene>
    <name evidence="2" type="ORF">FA046_13865</name>
</gene>
<proteinExistence type="predicted"/>
<organism evidence="2 3">
    <name type="scientific">Pedobacter cryophilus</name>
    <dbReference type="NCBI Taxonomy" id="2571271"/>
    <lineage>
        <taxon>Bacteria</taxon>
        <taxon>Pseudomonadati</taxon>
        <taxon>Bacteroidota</taxon>
        <taxon>Sphingobacteriia</taxon>
        <taxon>Sphingobacteriales</taxon>
        <taxon>Sphingobacteriaceae</taxon>
        <taxon>Pedobacter</taxon>
    </lineage>
</organism>
<evidence type="ECO:0000256" key="1">
    <source>
        <dbReference type="SAM" id="Phobius"/>
    </source>
</evidence>
<evidence type="ECO:0000313" key="3">
    <source>
        <dbReference type="Proteomes" id="UP000308181"/>
    </source>
</evidence>
<dbReference type="Proteomes" id="UP000308181">
    <property type="component" value="Unassembled WGS sequence"/>
</dbReference>
<dbReference type="RefSeq" id="WP_136827136.1">
    <property type="nucleotide sequence ID" value="NZ_SWBP01000005.1"/>
</dbReference>
<dbReference type="AlphaFoldDB" id="A0A4U1BY03"/>
<accession>A0A4U1BY03</accession>
<keyword evidence="1" id="KW-0472">Membrane</keyword>
<feature type="transmembrane region" description="Helical" evidence="1">
    <location>
        <begin position="151"/>
        <end position="168"/>
    </location>
</feature>